<gene>
    <name evidence="1" type="ORF">BV25DRAFT_1818648</name>
</gene>
<protein>
    <submittedName>
        <fullName evidence="1">Uncharacterized protein</fullName>
    </submittedName>
</protein>
<dbReference type="Proteomes" id="UP000814140">
    <property type="component" value="Unassembled WGS sequence"/>
</dbReference>
<comment type="caution">
    <text evidence="1">The sequence shown here is derived from an EMBL/GenBank/DDBJ whole genome shotgun (WGS) entry which is preliminary data.</text>
</comment>
<dbReference type="EMBL" id="MU277188">
    <property type="protein sequence ID" value="KAI0068261.1"/>
    <property type="molecule type" value="Genomic_DNA"/>
</dbReference>
<evidence type="ECO:0000313" key="2">
    <source>
        <dbReference type="Proteomes" id="UP000814140"/>
    </source>
</evidence>
<evidence type="ECO:0000313" key="1">
    <source>
        <dbReference type="EMBL" id="KAI0068261.1"/>
    </source>
</evidence>
<accession>A0ACB8TIK4</accession>
<reference evidence="1" key="1">
    <citation type="submission" date="2021-03" db="EMBL/GenBank/DDBJ databases">
        <authorList>
            <consortium name="DOE Joint Genome Institute"/>
            <person name="Ahrendt S."/>
            <person name="Looney B.P."/>
            <person name="Miyauchi S."/>
            <person name="Morin E."/>
            <person name="Drula E."/>
            <person name="Courty P.E."/>
            <person name="Chicoki N."/>
            <person name="Fauchery L."/>
            <person name="Kohler A."/>
            <person name="Kuo A."/>
            <person name="Labutti K."/>
            <person name="Pangilinan J."/>
            <person name="Lipzen A."/>
            <person name="Riley R."/>
            <person name="Andreopoulos W."/>
            <person name="He G."/>
            <person name="Johnson J."/>
            <person name="Barry K.W."/>
            <person name="Grigoriev I.V."/>
            <person name="Nagy L."/>
            <person name="Hibbett D."/>
            <person name="Henrissat B."/>
            <person name="Matheny P.B."/>
            <person name="Labbe J."/>
            <person name="Martin F."/>
        </authorList>
    </citation>
    <scope>NUCLEOTIDE SEQUENCE</scope>
    <source>
        <strain evidence="1">HHB10654</strain>
    </source>
</reference>
<reference evidence="1" key="2">
    <citation type="journal article" date="2022" name="New Phytol.">
        <title>Evolutionary transition to the ectomycorrhizal habit in the genomes of a hyperdiverse lineage of mushroom-forming fungi.</title>
        <authorList>
            <person name="Looney B."/>
            <person name="Miyauchi S."/>
            <person name="Morin E."/>
            <person name="Drula E."/>
            <person name="Courty P.E."/>
            <person name="Kohler A."/>
            <person name="Kuo A."/>
            <person name="LaButti K."/>
            <person name="Pangilinan J."/>
            <person name="Lipzen A."/>
            <person name="Riley R."/>
            <person name="Andreopoulos W."/>
            <person name="He G."/>
            <person name="Johnson J."/>
            <person name="Nolan M."/>
            <person name="Tritt A."/>
            <person name="Barry K.W."/>
            <person name="Grigoriev I.V."/>
            <person name="Nagy L.G."/>
            <person name="Hibbett D."/>
            <person name="Henrissat B."/>
            <person name="Matheny P.B."/>
            <person name="Labbe J."/>
            <person name="Martin F.M."/>
        </authorList>
    </citation>
    <scope>NUCLEOTIDE SEQUENCE</scope>
    <source>
        <strain evidence="1">HHB10654</strain>
    </source>
</reference>
<name>A0ACB8TIK4_9AGAM</name>
<organism evidence="1 2">
    <name type="scientific">Artomyces pyxidatus</name>
    <dbReference type="NCBI Taxonomy" id="48021"/>
    <lineage>
        <taxon>Eukaryota</taxon>
        <taxon>Fungi</taxon>
        <taxon>Dikarya</taxon>
        <taxon>Basidiomycota</taxon>
        <taxon>Agaricomycotina</taxon>
        <taxon>Agaricomycetes</taxon>
        <taxon>Russulales</taxon>
        <taxon>Auriscalpiaceae</taxon>
        <taxon>Artomyces</taxon>
    </lineage>
</organism>
<proteinExistence type="predicted"/>
<keyword evidence="2" id="KW-1185">Reference proteome</keyword>
<sequence>MSNPDASAGPYASNEKKPIGGNILAHASTTRWVVSSHIPDYSVSSRVRDDICHPSEWHR</sequence>